<dbReference type="InterPro" id="IPR057948">
    <property type="entry name" value="TPR_TRIP12_N"/>
</dbReference>
<evidence type="ECO:0000259" key="5">
    <source>
        <dbReference type="Pfam" id="PF25579"/>
    </source>
</evidence>
<sequence>MSRIPFLCSPRDVQQQDGYDHRQHGKNISSAQTEPSDGVDALTKLCRILSCYNRNGSTRDTSFDSFPPKLVKLLKHDTDPDVILLSARVITYLCEKIPELAGLFVSLDALPVLCQRLHTFEYQEVAEQEFKITIDVAFKQCIQALEEISLQQPIACLKAGATMSILNSIDFFSTKIQRVAVSIVERIYLETLHFESPVPLVCVEAIPILCNLLQYEDPQLVEKVVSCLIMTVKYCAAKSPEILDEFCADGLIEKVIHLLSLTNQSQRALSPLIYTVSKKFDSLFFPSSCGF</sequence>
<feature type="domain" description="E3 ubiquitin-protein ligase TRIP12-like TPR repeats" evidence="5">
    <location>
        <begin position="30"/>
        <end position="158"/>
    </location>
</feature>
<gene>
    <name evidence="6" type="ORF">MtrunA17_Chr7g0263611</name>
</gene>
<name>A0A396H6N0_MEDTR</name>
<dbReference type="GO" id="GO:0006511">
    <property type="term" value="P:ubiquitin-dependent protein catabolic process"/>
    <property type="evidence" value="ECO:0007669"/>
    <property type="project" value="InterPro"/>
</dbReference>
<evidence type="ECO:0000256" key="2">
    <source>
        <dbReference type="ARBA" id="ARBA00012485"/>
    </source>
</evidence>
<dbReference type="Gene3D" id="1.25.10.10">
    <property type="entry name" value="Leucine-rich Repeat Variant"/>
    <property type="match status" value="1"/>
</dbReference>
<comment type="caution">
    <text evidence="6">The sequence shown here is derived from an EMBL/GenBank/DDBJ whole genome shotgun (WGS) entry which is preliminary data.</text>
</comment>
<comment type="catalytic activity">
    <reaction evidence="1">
        <text>S-ubiquitinyl-[E2 ubiquitin-conjugating enzyme]-L-cysteine + [acceptor protein]-L-lysine = [E2 ubiquitin-conjugating enzyme]-L-cysteine + N(6)-ubiquitinyl-[acceptor protein]-L-lysine.</text>
        <dbReference type="EC" id="2.3.2.26"/>
    </reaction>
</comment>
<feature type="region of interest" description="Disordered" evidence="4">
    <location>
        <begin position="10"/>
        <end position="36"/>
    </location>
</feature>
<dbReference type="InterPro" id="IPR016024">
    <property type="entry name" value="ARM-type_fold"/>
</dbReference>
<evidence type="ECO:0000313" key="6">
    <source>
        <dbReference type="EMBL" id="RHN48423.1"/>
    </source>
</evidence>
<dbReference type="GO" id="GO:0061630">
    <property type="term" value="F:ubiquitin protein ligase activity"/>
    <property type="evidence" value="ECO:0007669"/>
    <property type="project" value="UniProtKB-EC"/>
</dbReference>
<dbReference type="SUPFAM" id="SSF48371">
    <property type="entry name" value="ARM repeat"/>
    <property type="match status" value="1"/>
</dbReference>
<dbReference type="Pfam" id="PF25579">
    <property type="entry name" value="TPR_TRIP12_N"/>
    <property type="match status" value="1"/>
</dbReference>
<evidence type="ECO:0000256" key="4">
    <source>
        <dbReference type="SAM" id="MobiDB-lite"/>
    </source>
</evidence>
<evidence type="ECO:0000256" key="3">
    <source>
        <dbReference type="ARBA" id="ARBA00022679"/>
    </source>
</evidence>
<dbReference type="EC" id="2.3.2.26" evidence="2"/>
<dbReference type="PANTHER" id="PTHR45670">
    <property type="entry name" value="E3 UBIQUITIN-PROTEIN LIGASE TRIP12"/>
    <property type="match status" value="1"/>
</dbReference>
<dbReference type="Proteomes" id="UP000265566">
    <property type="component" value="Chromosome 7"/>
</dbReference>
<dbReference type="AlphaFoldDB" id="A0A396H6N0"/>
<keyword evidence="3 6" id="KW-0808">Transferase</keyword>
<dbReference type="EMBL" id="PSQE01000007">
    <property type="protein sequence ID" value="RHN48423.1"/>
    <property type="molecule type" value="Genomic_DNA"/>
</dbReference>
<evidence type="ECO:0000256" key="1">
    <source>
        <dbReference type="ARBA" id="ARBA00000885"/>
    </source>
</evidence>
<organism evidence="6 7">
    <name type="scientific">Medicago truncatula</name>
    <name type="common">Barrel medic</name>
    <name type="synonym">Medicago tribuloides</name>
    <dbReference type="NCBI Taxonomy" id="3880"/>
    <lineage>
        <taxon>Eukaryota</taxon>
        <taxon>Viridiplantae</taxon>
        <taxon>Streptophyta</taxon>
        <taxon>Embryophyta</taxon>
        <taxon>Tracheophyta</taxon>
        <taxon>Spermatophyta</taxon>
        <taxon>Magnoliopsida</taxon>
        <taxon>eudicotyledons</taxon>
        <taxon>Gunneridae</taxon>
        <taxon>Pentapetalae</taxon>
        <taxon>rosids</taxon>
        <taxon>fabids</taxon>
        <taxon>Fabales</taxon>
        <taxon>Fabaceae</taxon>
        <taxon>Papilionoideae</taxon>
        <taxon>50 kb inversion clade</taxon>
        <taxon>NPAAA clade</taxon>
        <taxon>Hologalegina</taxon>
        <taxon>IRL clade</taxon>
        <taxon>Trifolieae</taxon>
        <taxon>Medicago</taxon>
    </lineage>
</organism>
<protein>
    <recommendedName>
        <fullName evidence="2">HECT-type E3 ubiquitin transferase</fullName>
        <ecNumber evidence="2">2.3.2.26</ecNumber>
    </recommendedName>
</protein>
<keyword evidence="6" id="KW-0436">Ligase</keyword>
<accession>A0A396H6N0</accession>
<dbReference type="InterPro" id="IPR011989">
    <property type="entry name" value="ARM-like"/>
</dbReference>
<keyword evidence="6" id="KW-0012">Acyltransferase</keyword>
<reference evidence="7" key="1">
    <citation type="journal article" date="2018" name="Nat. Plants">
        <title>Whole-genome landscape of Medicago truncatula symbiotic genes.</title>
        <authorList>
            <person name="Pecrix Y."/>
            <person name="Staton S.E."/>
            <person name="Sallet E."/>
            <person name="Lelandais-Briere C."/>
            <person name="Moreau S."/>
            <person name="Carrere S."/>
            <person name="Blein T."/>
            <person name="Jardinaud M.F."/>
            <person name="Latrasse D."/>
            <person name="Zouine M."/>
            <person name="Zahm M."/>
            <person name="Kreplak J."/>
            <person name="Mayjonade B."/>
            <person name="Satge C."/>
            <person name="Perez M."/>
            <person name="Cauet S."/>
            <person name="Marande W."/>
            <person name="Chantry-Darmon C."/>
            <person name="Lopez-Roques C."/>
            <person name="Bouchez O."/>
            <person name="Berard A."/>
            <person name="Debelle F."/>
            <person name="Munos S."/>
            <person name="Bendahmane A."/>
            <person name="Berges H."/>
            <person name="Niebel A."/>
            <person name="Buitink J."/>
            <person name="Frugier F."/>
            <person name="Benhamed M."/>
            <person name="Crespi M."/>
            <person name="Gouzy J."/>
            <person name="Gamas P."/>
        </authorList>
    </citation>
    <scope>NUCLEOTIDE SEQUENCE [LARGE SCALE GENOMIC DNA]</scope>
    <source>
        <strain evidence="7">cv. Jemalong A17</strain>
    </source>
</reference>
<dbReference type="PANTHER" id="PTHR45670:SF10">
    <property type="entry name" value="E3 UBIQUITIN-PROTEIN LIGASE UPL4"/>
    <property type="match status" value="1"/>
</dbReference>
<dbReference type="GO" id="GO:0016874">
    <property type="term" value="F:ligase activity"/>
    <property type="evidence" value="ECO:0007669"/>
    <property type="project" value="UniProtKB-KW"/>
</dbReference>
<dbReference type="InterPro" id="IPR045322">
    <property type="entry name" value="HECTD1/TRIP12-like"/>
</dbReference>
<proteinExistence type="predicted"/>
<evidence type="ECO:0000313" key="7">
    <source>
        <dbReference type="Proteomes" id="UP000265566"/>
    </source>
</evidence>
<dbReference type="Gramene" id="rna43137">
    <property type="protein sequence ID" value="RHN48423.1"/>
    <property type="gene ID" value="gene43137"/>
</dbReference>
<feature type="compositionally biased region" description="Polar residues" evidence="4">
    <location>
        <begin position="26"/>
        <end position="35"/>
    </location>
</feature>